<feature type="compositionally biased region" description="Basic and acidic residues" evidence="1">
    <location>
        <begin position="432"/>
        <end position="442"/>
    </location>
</feature>
<reference evidence="3 4" key="1">
    <citation type="journal article" date="2023" name="G3 (Bethesda)">
        <title>A chromosome-length genome assembly and annotation of blackberry (Rubus argutus, cv. 'Hillquist').</title>
        <authorList>
            <person name="Bruna T."/>
            <person name="Aryal R."/>
            <person name="Dudchenko O."/>
            <person name="Sargent D.J."/>
            <person name="Mead D."/>
            <person name="Buti M."/>
            <person name="Cavallini A."/>
            <person name="Hytonen T."/>
            <person name="Andres J."/>
            <person name="Pham M."/>
            <person name="Weisz D."/>
            <person name="Mascagni F."/>
            <person name="Usai G."/>
            <person name="Natali L."/>
            <person name="Bassil N."/>
            <person name="Fernandez G.E."/>
            <person name="Lomsadze A."/>
            <person name="Armour M."/>
            <person name="Olukolu B."/>
            <person name="Poorten T."/>
            <person name="Britton C."/>
            <person name="Davik J."/>
            <person name="Ashrafi H."/>
            <person name="Aiden E.L."/>
            <person name="Borodovsky M."/>
            <person name="Worthington M."/>
        </authorList>
    </citation>
    <scope>NUCLEOTIDE SEQUENCE [LARGE SCALE GENOMIC DNA]</scope>
    <source>
        <strain evidence="3">PI 553951</strain>
    </source>
</reference>
<proteinExistence type="predicted"/>
<dbReference type="Proteomes" id="UP001457282">
    <property type="component" value="Unassembled WGS sequence"/>
</dbReference>
<dbReference type="PANTHER" id="PTHR13309:SF0">
    <property type="entry name" value="FMR1-INTERACTING PROTEIN NUFIP1"/>
    <property type="match status" value="1"/>
</dbReference>
<feature type="region of interest" description="Disordered" evidence="1">
    <location>
        <begin position="1"/>
        <end position="49"/>
    </location>
</feature>
<evidence type="ECO:0000313" key="4">
    <source>
        <dbReference type="Proteomes" id="UP001457282"/>
    </source>
</evidence>
<dbReference type="EMBL" id="JBEDUW010000247">
    <property type="protein sequence ID" value="KAK9902945.1"/>
    <property type="molecule type" value="Genomic_DNA"/>
</dbReference>
<dbReference type="AlphaFoldDB" id="A0AAW1VHP1"/>
<dbReference type="GO" id="GO:0000492">
    <property type="term" value="P:box C/D snoRNP assembly"/>
    <property type="evidence" value="ECO:0007669"/>
    <property type="project" value="TreeGrafter"/>
</dbReference>
<feature type="region of interest" description="Disordered" evidence="1">
    <location>
        <begin position="276"/>
        <end position="295"/>
    </location>
</feature>
<protein>
    <recommendedName>
        <fullName evidence="2">FMR1-interacting protein 1 conserved domain-containing protein</fullName>
    </recommendedName>
</protein>
<evidence type="ECO:0000313" key="3">
    <source>
        <dbReference type="EMBL" id="KAK9902945.1"/>
    </source>
</evidence>
<feature type="compositionally biased region" description="Basic and acidic residues" evidence="1">
    <location>
        <begin position="414"/>
        <end position="423"/>
    </location>
</feature>
<feature type="domain" description="FMR1-interacting protein 1 conserved" evidence="2">
    <location>
        <begin position="314"/>
        <end position="348"/>
    </location>
</feature>
<gene>
    <name evidence="3" type="ORF">M0R45_001395</name>
</gene>
<feature type="region of interest" description="Disordered" evidence="1">
    <location>
        <begin position="235"/>
        <end position="270"/>
    </location>
</feature>
<feature type="region of interest" description="Disordered" evidence="1">
    <location>
        <begin position="382"/>
        <end position="442"/>
    </location>
</feature>
<feature type="compositionally biased region" description="Acidic residues" evidence="1">
    <location>
        <begin position="544"/>
        <end position="563"/>
    </location>
</feature>
<dbReference type="Pfam" id="PF10453">
    <property type="entry name" value="NUFIP1"/>
    <property type="match status" value="1"/>
</dbReference>
<dbReference type="PANTHER" id="PTHR13309">
    <property type="entry name" value="NUCLEAR FRAGILE X MENTAL RETARDATION PROTEIN INTERACTING PROTEIN 1"/>
    <property type="match status" value="1"/>
</dbReference>
<evidence type="ECO:0000256" key="1">
    <source>
        <dbReference type="SAM" id="MobiDB-lite"/>
    </source>
</evidence>
<evidence type="ECO:0000259" key="2">
    <source>
        <dbReference type="Pfam" id="PF10453"/>
    </source>
</evidence>
<comment type="caution">
    <text evidence="3">The sequence shown here is derived from an EMBL/GenBank/DDBJ whole genome shotgun (WGS) entry which is preliminary data.</text>
</comment>
<sequence>MLPHYNNFHQNSGQTRPAGGNGGSSAPSSQQQLQGMPFNPSLANSCNMLPPSMGPHPGFMNLSNNLLPMQSNHMGMPMSQFGSLGPISQPPQNIAHNMNLAASYPFNGQFGNMGQSVSQVNQAMGFLPGQLFGHNLLNLQQINQNIGPYGQFCLPNLLNRNQVVPMQMQNSCQGGPNYAFGGSNQAPQAAVLPNPAAFATPNFGSVHSPNQAGQQINQNKKNLVFQGTQANHINTGGIYNSDRKCSPSKSFTKHPKRGVQPQGGFQNSQFHHMKNAKGNFAFPNGHKGKGKNNEKQGKFALNDFMNQSRERKRSLSLSYTEQEIEQWREERRKNYPSNTNVEKKLSEKMIDSEAIEREAKTRREQLKEILTKQAEMGVEVAEIPSHYLSDSKKQDEREENRSWTNNGRIQNKFGKRDRYAKKDRFTKRQRSNQKDSSNDPSFIKREPTLLQKLLSSDIKRDKSRLWQVFRFMVTNSFFKDFPDKPLKFPTVVVKESVSEEGVVEELSSVAGKGAYVGREKSMVERVDSDDCKDRSHDCCYNDNNGDDEEGIEQAEEEEGEIIN</sequence>
<dbReference type="InterPro" id="IPR039136">
    <property type="entry name" value="NUFIP1-like"/>
</dbReference>
<name>A0AAW1VHP1_RUBAR</name>
<accession>A0AAW1VHP1</accession>
<dbReference type="InterPro" id="IPR019496">
    <property type="entry name" value="NUFIP1_cons_dom"/>
</dbReference>
<feature type="compositionally biased region" description="Low complexity" evidence="1">
    <location>
        <begin position="24"/>
        <end position="35"/>
    </location>
</feature>
<dbReference type="GO" id="GO:0005634">
    <property type="term" value="C:nucleus"/>
    <property type="evidence" value="ECO:0007669"/>
    <property type="project" value="TreeGrafter"/>
</dbReference>
<feature type="compositionally biased region" description="Basic and acidic residues" evidence="1">
    <location>
        <begin position="527"/>
        <end position="539"/>
    </location>
</feature>
<feature type="region of interest" description="Disordered" evidence="1">
    <location>
        <begin position="527"/>
        <end position="563"/>
    </location>
</feature>
<feature type="compositionally biased region" description="Basic and acidic residues" evidence="1">
    <location>
        <begin position="389"/>
        <end position="401"/>
    </location>
</feature>
<organism evidence="3 4">
    <name type="scientific">Rubus argutus</name>
    <name type="common">Southern blackberry</name>
    <dbReference type="NCBI Taxonomy" id="59490"/>
    <lineage>
        <taxon>Eukaryota</taxon>
        <taxon>Viridiplantae</taxon>
        <taxon>Streptophyta</taxon>
        <taxon>Embryophyta</taxon>
        <taxon>Tracheophyta</taxon>
        <taxon>Spermatophyta</taxon>
        <taxon>Magnoliopsida</taxon>
        <taxon>eudicotyledons</taxon>
        <taxon>Gunneridae</taxon>
        <taxon>Pentapetalae</taxon>
        <taxon>rosids</taxon>
        <taxon>fabids</taxon>
        <taxon>Rosales</taxon>
        <taxon>Rosaceae</taxon>
        <taxon>Rosoideae</taxon>
        <taxon>Rosoideae incertae sedis</taxon>
        <taxon>Rubus</taxon>
    </lineage>
</organism>
<keyword evidence="4" id="KW-1185">Reference proteome</keyword>
<dbReference type="GO" id="GO:0003723">
    <property type="term" value="F:RNA binding"/>
    <property type="evidence" value="ECO:0007669"/>
    <property type="project" value="InterPro"/>
</dbReference>